<keyword evidence="5" id="KW-1185">Reference proteome</keyword>
<dbReference type="EMBL" id="JAJJMA010183104">
    <property type="protein sequence ID" value="MCL7037793.1"/>
    <property type="molecule type" value="Genomic_DNA"/>
</dbReference>
<dbReference type="InterPro" id="IPR008896">
    <property type="entry name" value="TIC214"/>
</dbReference>
<evidence type="ECO:0000313" key="5">
    <source>
        <dbReference type="Proteomes" id="UP001177140"/>
    </source>
</evidence>
<keyword evidence="3" id="KW-0472">Membrane</keyword>
<reference evidence="4" key="1">
    <citation type="submission" date="2022-03" db="EMBL/GenBank/DDBJ databases">
        <title>A functionally conserved STORR gene fusion in Papaver species that diverged 16.8 million years ago.</title>
        <authorList>
            <person name="Catania T."/>
        </authorList>
    </citation>
    <scope>NUCLEOTIDE SEQUENCE</scope>
    <source>
        <strain evidence="4">S-191538</strain>
    </source>
</reference>
<feature type="transmembrane region" description="Helical" evidence="3">
    <location>
        <begin position="56"/>
        <end position="73"/>
    </location>
</feature>
<evidence type="ECO:0008006" key="6">
    <source>
        <dbReference type="Google" id="ProtNLM"/>
    </source>
</evidence>
<evidence type="ECO:0000256" key="2">
    <source>
        <dbReference type="SAM" id="MobiDB-lite"/>
    </source>
</evidence>
<keyword evidence="1" id="KW-0175">Coiled coil</keyword>
<dbReference type="Pfam" id="PF05758">
    <property type="entry name" value="Ycf1"/>
    <property type="match status" value="3"/>
</dbReference>
<feature type="region of interest" description="Disordered" evidence="2">
    <location>
        <begin position="90"/>
        <end position="136"/>
    </location>
</feature>
<protein>
    <recommendedName>
        <fullName evidence="6">Translocon at the inner envelope membrane of chloroplasts 214</fullName>
    </recommendedName>
</protein>
<feature type="transmembrane region" description="Helical" evidence="3">
    <location>
        <begin position="15"/>
        <end position="36"/>
    </location>
</feature>
<organism evidence="4 5">
    <name type="scientific">Papaver nudicaule</name>
    <name type="common">Iceland poppy</name>
    <dbReference type="NCBI Taxonomy" id="74823"/>
    <lineage>
        <taxon>Eukaryota</taxon>
        <taxon>Viridiplantae</taxon>
        <taxon>Streptophyta</taxon>
        <taxon>Embryophyta</taxon>
        <taxon>Tracheophyta</taxon>
        <taxon>Spermatophyta</taxon>
        <taxon>Magnoliopsida</taxon>
        <taxon>Ranunculales</taxon>
        <taxon>Papaveraceae</taxon>
        <taxon>Papaveroideae</taxon>
        <taxon>Papaver</taxon>
    </lineage>
</organism>
<sequence>MFRCNNKMLFVTSSFVGWLIGHILFMKWVGLVLFWIRKNNYIRSNKYLMSELRNSMARIFSILLFVTCVYYLGRIPSPIFTKKLQETAEMEERGEEETISETQGTKQEQEGSIEEDPSPSLCSEEKEDPDKMDETEEIQVNGKEKAKEKFHFKETCYKNSLVYETTYLDGNQENSKLEILKLKEDKDLLWFEKPLVTLLFDYKRWNRPLRYIKNDQFEDDVRDEMPQISFTYPASLSIFLEMIKGKILLSTMEKPSSEELYNQKLEEKSLLTKKGNLNSENGIKYLFDAVTPDRNHQKIIKEAIGIKEICKEVPQWSYKLITSLEQQDGEIEEETAEDHEIRSRKANHVVIFTDTERTNSTTNTNDEVEEVFVLRYSQESDFRRDIIKGSMRAQRRKTVIWEPFQTNIHSPLFLDRIYKKVLFSADTSRIMNLLFRNWMIKSTELKNSDFGEEAKEKYQKRKKKGEENDRLAVAESWDTQRSYHRNPRGTKENSCFLTVWGMETEFPFGSPRRRPSFLKPFFKELENQIRKKKHKKAGLILIKRIFFLKKRIKELGKVNPILLVGLRKVYESSETKDFSLKENKIVHESSSRINWTNYSLTEKKKRRIWLIGQKKTFLIPDRNINPTDISCNDKRLEEPKNIWQIFQRRSARLIRKRHSFFHFFIEKIYMDTLLFLINIPRINIQFSLDLKRKKGGIDKKKMHFISTKKSSLSNISNQKLHHFCDPFDLSQAYVFYKLSQTQVINKYHMRSVLQYHGTSFFLKDRIKDFFETQGILYSESRHKNLSSFEMNGWKNWLNGHYNYQYNFSKIPSSQLVLQKRRNGVNQSHTISNKASTKLDSYEKKKNSHYEKQNAYIMDSLSSKNKIYKKQYEYDLLSQKYINYREGKDSYIYLSPFQVKGSLKIPHKYNTNKPPIFYMPAGIYMSHSLREDCIVDTDKNMDRKYFDWRIVSFCLRKKINIEAWANMDTETRMNKNTKTGTSYYSISNQIDTKDLSYLAIDKQIKPSKILNHPISNLQLWFFPELLGLYDAYRIKPWIIPTKSLLFHFNGNQITSEKKKDLDLELENQNQEEKEESAQENLGSDLSNQEKEQIAISSIQRGEMCLDILLIQKDLNLTELINKGVLIIEPVRLSIQGDGLFIMYQTIAISLVHKSNHQTNRKKKNGYNNSFDESIKRHRHERLLEKRNEKNYAFIVPENILAPRCRRELRIQICLNLEKINVLDRNKPFYKKNNIKNCGTFLDESKHLDKDPKNLDRNKGLKMKFFLWPNYRLEDLACMNRYWFDTSNGSRFSMSRIYMYPRFTIN</sequence>
<evidence type="ECO:0000313" key="4">
    <source>
        <dbReference type="EMBL" id="MCL7037793.1"/>
    </source>
</evidence>
<keyword evidence="3" id="KW-1133">Transmembrane helix</keyword>
<keyword evidence="3" id="KW-0812">Transmembrane</keyword>
<dbReference type="Proteomes" id="UP001177140">
    <property type="component" value="Unassembled WGS sequence"/>
</dbReference>
<feature type="compositionally biased region" description="Acidic residues" evidence="2">
    <location>
        <begin position="125"/>
        <end position="136"/>
    </location>
</feature>
<feature type="compositionally biased region" description="Acidic residues" evidence="2">
    <location>
        <begin position="90"/>
        <end position="99"/>
    </location>
</feature>
<feature type="coiled-coil region" evidence="1">
    <location>
        <begin position="1050"/>
        <end position="1079"/>
    </location>
</feature>
<evidence type="ECO:0000256" key="1">
    <source>
        <dbReference type="SAM" id="Coils"/>
    </source>
</evidence>
<name>A0AA41SQ26_PAPNU</name>
<dbReference type="GO" id="GO:0016020">
    <property type="term" value="C:membrane"/>
    <property type="evidence" value="ECO:0007669"/>
    <property type="project" value="InterPro"/>
</dbReference>
<proteinExistence type="predicted"/>
<evidence type="ECO:0000256" key="3">
    <source>
        <dbReference type="SAM" id="Phobius"/>
    </source>
</evidence>
<accession>A0AA41SQ26</accession>
<gene>
    <name evidence="4" type="ORF">MKW94_015334</name>
</gene>
<comment type="caution">
    <text evidence="4">The sequence shown here is derived from an EMBL/GenBank/DDBJ whole genome shotgun (WGS) entry which is preliminary data.</text>
</comment>